<evidence type="ECO:0000313" key="2">
    <source>
        <dbReference type="Proteomes" id="UP001301958"/>
    </source>
</evidence>
<dbReference type="Proteomes" id="UP001301958">
    <property type="component" value="Unassembled WGS sequence"/>
</dbReference>
<sequence length="265" mass="30701">MSSNSHNHLQISIRCISNEEGRKLTCSRSLADLWTALTESELVSLAEEVTLTIKKIRHLANSRMCPRTYPELPNLRHSIIFKGFDFSVFSHQGSNSSIFRELTQAMDDNEGILAGEDRPMIYWIRDQFLKKMPTFGSFTFTHGDLSAKHIFVNTNTHKLTAIAGWSNAEYCPVFWEYSCLLWDDLPCQAGSVSRNRQWKRILKGALEKHEPHRDLFQAGNWIKALGIFRNRQNLHPQRMNSVMKYLNSDYYPKELEPECYGHSEL</sequence>
<accession>A0AAN7BQX0</accession>
<dbReference type="AlphaFoldDB" id="A0AAN7BQX0"/>
<dbReference type="Gene3D" id="3.90.1200.10">
    <property type="match status" value="1"/>
</dbReference>
<comment type="caution">
    <text evidence="1">The sequence shown here is derived from an EMBL/GenBank/DDBJ whole genome shotgun (WGS) entry which is preliminary data.</text>
</comment>
<dbReference type="PANTHER" id="PTHR21310">
    <property type="entry name" value="AMINOGLYCOSIDE PHOSPHOTRANSFERASE-RELATED-RELATED"/>
    <property type="match status" value="1"/>
</dbReference>
<dbReference type="PANTHER" id="PTHR21310:SF15">
    <property type="entry name" value="AMINOGLYCOSIDE PHOSPHOTRANSFERASE DOMAIN-CONTAINING PROTEIN"/>
    <property type="match status" value="1"/>
</dbReference>
<keyword evidence="2" id="KW-1185">Reference proteome</keyword>
<evidence type="ECO:0000313" key="1">
    <source>
        <dbReference type="EMBL" id="KAK4227782.1"/>
    </source>
</evidence>
<proteinExistence type="predicted"/>
<dbReference type="InterPro" id="IPR051678">
    <property type="entry name" value="AGP_Transferase"/>
</dbReference>
<reference evidence="1" key="2">
    <citation type="submission" date="2023-05" db="EMBL/GenBank/DDBJ databases">
        <authorList>
            <consortium name="Lawrence Berkeley National Laboratory"/>
            <person name="Steindorff A."/>
            <person name="Hensen N."/>
            <person name="Bonometti L."/>
            <person name="Westerberg I."/>
            <person name="Brannstrom I.O."/>
            <person name="Guillou S."/>
            <person name="Cros-Aarteil S."/>
            <person name="Calhoun S."/>
            <person name="Haridas S."/>
            <person name="Kuo A."/>
            <person name="Mondo S."/>
            <person name="Pangilinan J."/>
            <person name="Riley R."/>
            <person name="Labutti K."/>
            <person name="Andreopoulos B."/>
            <person name="Lipzen A."/>
            <person name="Chen C."/>
            <person name="Yanf M."/>
            <person name="Daum C."/>
            <person name="Ng V."/>
            <person name="Clum A."/>
            <person name="Ohm R."/>
            <person name="Martin F."/>
            <person name="Silar P."/>
            <person name="Natvig D."/>
            <person name="Lalanne C."/>
            <person name="Gautier V."/>
            <person name="Ament-Velasquez S.L."/>
            <person name="Kruys A."/>
            <person name="Hutchinson M.I."/>
            <person name="Powell A.J."/>
            <person name="Barry K."/>
            <person name="Miller A.N."/>
            <person name="Grigoriev I.V."/>
            <person name="Debuchy R."/>
            <person name="Gladieux P."/>
            <person name="Thoren M.H."/>
            <person name="Johannesson H."/>
        </authorList>
    </citation>
    <scope>NUCLEOTIDE SEQUENCE</scope>
    <source>
        <strain evidence="1">CBS 990.96</strain>
    </source>
</reference>
<gene>
    <name evidence="1" type="ORF">QBC38DRAFT_544817</name>
</gene>
<organism evidence="1 2">
    <name type="scientific">Podospora fimiseda</name>
    <dbReference type="NCBI Taxonomy" id="252190"/>
    <lineage>
        <taxon>Eukaryota</taxon>
        <taxon>Fungi</taxon>
        <taxon>Dikarya</taxon>
        <taxon>Ascomycota</taxon>
        <taxon>Pezizomycotina</taxon>
        <taxon>Sordariomycetes</taxon>
        <taxon>Sordariomycetidae</taxon>
        <taxon>Sordariales</taxon>
        <taxon>Podosporaceae</taxon>
        <taxon>Podospora</taxon>
    </lineage>
</organism>
<dbReference type="EMBL" id="MU865327">
    <property type="protein sequence ID" value="KAK4227782.1"/>
    <property type="molecule type" value="Genomic_DNA"/>
</dbReference>
<reference evidence="1" key="1">
    <citation type="journal article" date="2023" name="Mol. Phylogenet. Evol.">
        <title>Genome-scale phylogeny and comparative genomics of the fungal order Sordariales.</title>
        <authorList>
            <person name="Hensen N."/>
            <person name="Bonometti L."/>
            <person name="Westerberg I."/>
            <person name="Brannstrom I.O."/>
            <person name="Guillou S."/>
            <person name="Cros-Aarteil S."/>
            <person name="Calhoun S."/>
            <person name="Haridas S."/>
            <person name="Kuo A."/>
            <person name="Mondo S."/>
            <person name="Pangilinan J."/>
            <person name="Riley R."/>
            <person name="LaButti K."/>
            <person name="Andreopoulos B."/>
            <person name="Lipzen A."/>
            <person name="Chen C."/>
            <person name="Yan M."/>
            <person name="Daum C."/>
            <person name="Ng V."/>
            <person name="Clum A."/>
            <person name="Steindorff A."/>
            <person name="Ohm R.A."/>
            <person name="Martin F."/>
            <person name="Silar P."/>
            <person name="Natvig D.O."/>
            <person name="Lalanne C."/>
            <person name="Gautier V."/>
            <person name="Ament-Velasquez S.L."/>
            <person name="Kruys A."/>
            <person name="Hutchinson M.I."/>
            <person name="Powell A.J."/>
            <person name="Barry K."/>
            <person name="Miller A.N."/>
            <person name="Grigoriev I.V."/>
            <person name="Debuchy R."/>
            <person name="Gladieux P."/>
            <person name="Hiltunen Thoren M."/>
            <person name="Johannesson H."/>
        </authorList>
    </citation>
    <scope>NUCLEOTIDE SEQUENCE</scope>
    <source>
        <strain evidence="1">CBS 990.96</strain>
    </source>
</reference>
<name>A0AAN7BQX0_9PEZI</name>
<dbReference type="InterPro" id="IPR011009">
    <property type="entry name" value="Kinase-like_dom_sf"/>
</dbReference>
<protein>
    <recommendedName>
        <fullName evidence="3">Aminoglycoside phosphotransferase domain-containing protein</fullName>
    </recommendedName>
</protein>
<dbReference type="SUPFAM" id="SSF56112">
    <property type="entry name" value="Protein kinase-like (PK-like)"/>
    <property type="match status" value="1"/>
</dbReference>
<evidence type="ECO:0008006" key="3">
    <source>
        <dbReference type="Google" id="ProtNLM"/>
    </source>
</evidence>